<dbReference type="RefSeq" id="XP_058335106.1">
    <property type="nucleotide sequence ID" value="XM_058471965.1"/>
</dbReference>
<protein>
    <recommendedName>
        <fullName evidence="1">Aldehyde dehydrogenase domain-containing protein</fullName>
    </recommendedName>
</protein>
<accession>A0A9W9PJ02</accession>
<dbReference type="Proteomes" id="UP001150941">
    <property type="component" value="Unassembled WGS sequence"/>
</dbReference>
<dbReference type="GeneID" id="83199268"/>
<evidence type="ECO:0000313" key="2">
    <source>
        <dbReference type="EMBL" id="KAJ5247685.1"/>
    </source>
</evidence>
<comment type="caution">
    <text evidence="2">The sequence shown here is derived from an EMBL/GenBank/DDBJ whole genome shotgun (WGS) entry which is preliminary data.</text>
</comment>
<dbReference type="AlphaFoldDB" id="A0A9W9PJ02"/>
<sequence length="71" mass="7910">MHRADLGCRESLDGAQNGLGCWVQDIDKVVQSAKKGFEAWKAVAELEKGRVIRKLDNLIERDVQDLTSIGQ</sequence>
<organism evidence="2 3">
    <name type="scientific">Penicillium chermesinum</name>
    <dbReference type="NCBI Taxonomy" id="63820"/>
    <lineage>
        <taxon>Eukaryota</taxon>
        <taxon>Fungi</taxon>
        <taxon>Dikarya</taxon>
        <taxon>Ascomycota</taxon>
        <taxon>Pezizomycotina</taxon>
        <taxon>Eurotiomycetes</taxon>
        <taxon>Eurotiomycetidae</taxon>
        <taxon>Eurotiales</taxon>
        <taxon>Aspergillaceae</taxon>
        <taxon>Penicillium</taxon>
    </lineage>
</organism>
<dbReference type="GO" id="GO:0016491">
    <property type="term" value="F:oxidoreductase activity"/>
    <property type="evidence" value="ECO:0007669"/>
    <property type="project" value="InterPro"/>
</dbReference>
<keyword evidence="3" id="KW-1185">Reference proteome</keyword>
<reference evidence="2" key="2">
    <citation type="journal article" date="2023" name="IMA Fungus">
        <title>Comparative genomic study of the Penicillium genus elucidates a diverse pangenome and 15 lateral gene transfer events.</title>
        <authorList>
            <person name="Petersen C."/>
            <person name="Sorensen T."/>
            <person name="Nielsen M.R."/>
            <person name="Sondergaard T.E."/>
            <person name="Sorensen J.L."/>
            <person name="Fitzpatrick D.A."/>
            <person name="Frisvad J.C."/>
            <person name="Nielsen K.L."/>
        </authorList>
    </citation>
    <scope>NUCLEOTIDE SEQUENCE</scope>
    <source>
        <strain evidence="2">IBT 19713</strain>
    </source>
</reference>
<dbReference type="Gene3D" id="3.40.605.10">
    <property type="entry name" value="Aldehyde Dehydrogenase, Chain A, domain 1"/>
    <property type="match status" value="1"/>
</dbReference>
<evidence type="ECO:0000313" key="3">
    <source>
        <dbReference type="Proteomes" id="UP001150941"/>
    </source>
</evidence>
<feature type="domain" description="Aldehyde dehydrogenase" evidence="1">
    <location>
        <begin position="24"/>
        <end position="69"/>
    </location>
</feature>
<gene>
    <name evidence="2" type="ORF">N7468_002668</name>
</gene>
<evidence type="ECO:0000259" key="1">
    <source>
        <dbReference type="Pfam" id="PF00171"/>
    </source>
</evidence>
<reference evidence="2" key="1">
    <citation type="submission" date="2022-11" db="EMBL/GenBank/DDBJ databases">
        <authorList>
            <person name="Petersen C."/>
        </authorList>
    </citation>
    <scope>NUCLEOTIDE SEQUENCE</scope>
    <source>
        <strain evidence="2">IBT 19713</strain>
    </source>
</reference>
<dbReference type="InterPro" id="IPR015590">
    <property type="entry name" value="Aldehyde_DH_dom"/>
</dbReference>
<dbReference type="Pfam" id="PF00171">
    <property type="entry name" value="Aldedh"/>
    <property type="match status" value="1"/>
</dbReference>
<dbReference type="EMBL" id="JAPQKS010000002">
    <property type="protein sequence ID" value="KAJ5247685.1"/>
    <property type="molecule type" value="Genomic_DNA"/>
</dbReference>
<dbReference type="InterPro" id="IPR016162">
    <property type="entry name" value="Ald_DH_N"/>
</dbReference>
<dbReference type="OrthoDB" id="310895at2759"/>
<proteinExistence type="predicted"/>
<name>A0A9W9PJ02_9EURO</name>